<evidence type="ECO:0008006" key="4">
    <source>
        <dbReference type="Google" id="ProtNLM"/>
    </source>
</evidence>
<keyword evidence="1" id="KW-0732">Signal</keyword>
<dbReference type="Proteomes" id="UP001162891">
    <property type="component" value="Chromosome"/>
</dbReference>
<dbReference type="RefSeq" id="WP_248353477.1">
    <property type="nucleotide sequence ID" value="NZ_AP025591.1"/>
</dbReference>
<accession>A0ABN6MVK0</accession>
<feature type="signal peptide" evidence="1">
    <location>
        <begin position="1"/>
        <end position="17"/>
    </location>
</feature>
<protein>
    <recommendedName>
        <fullName evidence="4">Transporter</fullName>
    </recommendedName>
</protein>
<gene>
    <name evidence="2" type="ORF">AMOR_39570</name>
</gene>
<dbReference type="EMBL" id="AP025591">
    <property type="protein sequence ID" value="BDG04961.1"/>
    <property type="molecule type" value="Genomic_DNA"/>
</dbReference>
<feature type="chain" id="PRO_5046179297" description="Transporter" evidence="1">
    <location>
        <begin position="18"/>
        <end position="307"/>
    </location>
</feature>
<evidence type="ECO:0000256" key="1">
    <source>
        <dbReference type="SAM" id="SignalP"/>
    </source>
</evidence>
<proteinExistence type="predicted"/>
<sequence>MASIVRSLARAALPVTAAVLLARAPAARACSVCGCGDPLLDAADPAAMTSRLRVALDGESLDVTSGSETTPGATDTLHQYTLKLQAAANPVPGVTLVGTVPLTRKTMTTEGLTTSDVTGLGDVELAARIALLDVPNFAARRLQGVALSIGTSLPTGPNDLRAGGERIDEHGQPGTGSFGPFAGLHYRVDQGDWYGSASVTGRVHTVNGHGYRYGGAVLWSAHGQYRPVKRLALDLGVDGRWAAQDRDEAGPVLNTGGTVLSASPGLYWNAAGGAWLSVRAQLPVWTRLVGEQSVGPTVVAGVQYQLF</sequence>
<keyword evidence="3" id="KW-1185">Reference proteome</keyword>
<evidence type="ECO:0000313" key="2">
    <source>
        <dbReference type="EMBL" id="BDG04961.1"/>
    </source>
</evidence>
<reference evidence="3" key="1">
    <citation type="journal article" date="2022" name="Int. J. Syst. Evol. Microbiol.">
        <title>Anaeromyxobacter oryzae sp. nov., Anaeromyxobacter diazotrophicus sp. nov. and Anaeromyxobacter paludicola sp. nov., isolated from paddy soils.</title>
        <authorList>
            <person name="Itoh H."/>
            <person name="Xu Z."/>
            <person name="Mise K."/>
            <person name="Masuda Y."/>
            <person name="Ushijima N."/>
            <person name="Hayakawa C."/>
            <person name="Shiratori Y."/>
            <person name="Senoo K."/>
        </authorList>
    </citation>
    <scope>NUCLEOTIDE SEQUENCE [LARGE SCALE GENOMIC DNA]</scope>
    <source>
        <strain evidence="3">Red232</strain>
    </source>
</reference>
<evidence type="ECO:0000313" key="3">
    <source>
        <dbReference type="Proteomes" id="UP001162891"/>
    </source>
</evidence>
<organism evidence="2 3">
    <name type="scientific">Anaeromyxobacter oryzae</name>
    <dbReference type="NCBI Taxonomy" id="2918170"/>
    <lineage>
        <taxon>Bacteria</taxon>
        <taxon>Pseudomonadati</taxon>
        <taxon>Myxococcota</taxon>
        <taxon>Myxococcia</taxon>
        <taxon>Myxococcales</taxon>
        <taxon>Cystobacterineae</taxon>
        <taxon>Anaeromyxobacteraceae</taxon>
        <taxon>Anaeromyxobacter</taxon>
    </lineage>
</organism>
<name>A0ABN6MVK0_9BACT</name>